<keyword evidence="3" id="KW-1185">Reference proteome</keyword>
<reference evidence="2 3" key="1">
    <citation type="journal article" date="2023" name="IScience">
        <title>Expanded male sex-determining region conserved during the evolution of homothallism in the green alga Volvox.</title>
        <authorList>
            <person name="Yamamoto K."/>
            <person name="Matsuzaki R."/>
            <person name="Mahakham W."/>
            <person name="Heman W."/>
            <person name="Sekimoto H."/>
            <person name="Kawachi M."/>
            <person name="Minakuchi Y."/>
            <person name="Toyoda A."/>
            <person name="Nozaki H."/>
        </authorList>
    </citation>
    <scope>NUCLEOTIDE SEQUENCE [LARGE SCALE GENOMIC DNA]</scope>
    <source>
        <strain evidence="2 3">NIES-4468</strain>
    </source>
</reference>
<organism evidence="2 3">
    <name type="scientific">Volvox africanus</name>
    <dbReference type="NCBI Taxonomy" id="51714"/>
    <lineage>
        <taxon>Eukaryota</taxon>
        <taxon>Viridiplantae</taxon>
        <taxon>Chlorophyta</taxon>
        <taxon>core chlorophytes</taxon>
        <taxon>Chlorophyceae</taxon>
        <taxon>CS clade</taxon>
        <taxon>Chlamydomonadales</taxon>
        <taxon>Volvocaceae</taxon>
        <taxon>Volvox</taxon>
    </lineage>
</organism>
<feature type="non-terminal residue" evidence="2">
    <location>
        <position position="1"/>
    </location>
</feature>
<dbReference type="PANTHER" id="PTHR13309">
    <property type="entry name" value="NUCLEAR FRAGILE X MENTAL RETARDATION PROTEIN INTERACTING PROTEIN 1"/>
    <property type="match status" value="1"/>
</dbReference>
<evidence type="ECO:0000313" key="3">
    <source>
        <dbReference type="Proteomes" id="UP001165090"/>
    </source>
</evidence>
<feature type="region of interest" description="Disordered" evidence="1">
    <location>
        <begin position="156"/>
        <end position="179"/>
    </location>
</feature>
<protein>
    <submittedName>
        <fullName evidence="2">Uncharacterized protein</fullName>
    </submittedName>
</protein>
<sequence>GGSHPPPPRKRSLLEKLLHQELRQERSWLLQAIRFLVRNDFLQALQPTSTVSSTDKTAAECLDTPGVGVDGLQQQLQPPWQLWFPPGMPENPPDLKEALRLQLAAVAAEAAAADAEVEAEGQGFGDSGVAGNAAATNGAAAVAPVWAGGEFVEGEEGWEADVWEEEGEGDVDMHDEEGK</sequence>
<gene>
    <name evidence="2" type="ORF">VaNZ11_006454</name>
</gene>
<dbReference type="PANTHER" id="PTHR13309:SF0">
    <property type="entry name" value="FMR1-INTERACTING PROTEIN NUFIP1"/>
    <property type="match status" value="1"/>
</dbReference>
<dbReference type="InterPro" id="IPR039136">
    <property type="entry name" value="NUFIP1-like"/>
</dbReference>
<dbReference type="EMBL" id="BSDZ01000015">
    <property type="protein sequence ID" value="GLI63478.1"/>
    <property type="molecule type" value="Genomic_DNA"/>
</dbReference>
<accession>A0ABQ5S200</accession>
<proteinExistence type="predicted"/>
<dbReference type="Proteomes" id="UP001165090">
    <property type="component" value="Unassembled WGS sequence"/>
</dbReference>
<evidence type="ECO:0000313" key="2">
    <source>
        <dbReference type="EMBL" id="GLI63478.1"/>
    </source>
</evidence>
<evidence type="ECO:0000256" key="1">
    <source>
        <dbReference type="SAM" id="MobiDB-lite"/>
    </source>
</evidence>
<name>A0ABQ5S200_9CHLO</name>
<comment type="caution">
    <text evidence="2">The sequence shown here is derived from an EMBL/GenBank/DDBJ whole genome shotgun (WGS) entry which is preliminary data.</text>
</comment>